<organism evidence="9 10">
    <name type="scientific">Synoicihabitans lomoniglobus</name>
    <dbReference type="NCBI Taxonomy" id="2909285"/>
    <lineage>
        <taxon>Bacteria</taxon>
        <taxon>Pseudomonadati</taxon>
        <taxon>Verrucomicrobiota</taxon>
        <taxon>Opitutia</taxon>
        <taxon>Opitutales</taxon>
        <taxon>Opitutaceae</taxon>
        <taxon>Synoicihabitans</taxon>
    </lineage>
</organism>
<dbReference type="GO" id="GO:0016301">
    <property type="term" value="F:kinase activity"/>
    <property type="evidence" value="ECO:0007669"/>
    <property type="project" value="UniProtKB-KW"/>
</dbReference>
<dbReference type="InterPro" id="IPR010737">
    <property type="entry name" value="4-carb_acid_sugar_kinase_N"/>
</dbReference>
<dbReference type="SUPFAM" id="SSF142764">
    <property type="entry name" value="YgbK-like"/>
    <property type="match status" value="1"/>
</dbReference>
<dbReference type="InterPro" id="IPR031475">
    <property type="entry name" value="NBD_C"/>
</dbReference>
<feature type="domain" description="Four-carbon acid sugar kinase nucleotide binding" evidence="8">
    <location>
        <begin position="246"/>
        <end position="317"/>
    </location>
</feature>
<evidence type="ECO:0000256" key="6">
    <source>
        <dbReference type="ARBA" id="ARBA00023277"/>
    </source>
</evidence>
<reference evidence="9" key="1">
    <citation type="submission" date="2023-03" db="EMBL/GenBank/DDBJ databases">
        <title>Lomoglobus Profundus gen. nov., sp. nov., a novel member of the phylum Verrucomicrobia, isolated from deep-marine sediment of South China Sea.</title>
        <authorList>
            <person name="Ahmad T."/>
            <person name="Ishaq S.E."/>
            <person name="Wang F."/>
        </authorList>
    </citation>
    <scope>NUCLEOTIDE SEQUENCE</scope>
    <source>
        <strain evidence="9">LMO-M01</strain>
    </source>
</reference>
<keyword evidence="5" id="KW-0067">ATP-binding</keyword>
<evidence type="ECO:0000256" key="2">
    <source>
        <dbReference type="ARBA" id="ARBA00022679"/>
    </source>
</evidence>
<evidence type="ECO:0000259" key="7">
    <source>
        <dbReference type="Pfam" id="PF07005"/>
    </source>
</evidence>
<keyword evidence="2" id="KW-0808">Transferase</keyword>
<keyword evidence="6" id="KW-0119">Carbohydrate metabolism</keyword>
<accession>A0AAF0CNY5</accession>
<dbReference type="KEGG" id="slom:PXH66_12200"/>
<evidence type="ECO:0000313" key="10">
    <source>
        <dbReference type="Proteomes" id="UP001218638"/>
    </source>
</evidence>
<proteinExistence type="inferred from homology"/>
<dbReference type="InterPro" id="IPR042213">
    <property type="entry name" value="NBD_C_sf"/>
</dbReference>
<dbReference type="Gene3D" id="3.40.50.10840">
    <property type="entry name" value="Putative sugar-binding, N-terminal domain"/>
    <property type="match status" value="1"/>
</dbReference>
<evidence type="ECO:0000256" key="4">
    <source>
        <dbReference type="ARBA" id="ARBA00022777"/>
    </source>
</evidence>
<dbReference type="Proteomes" id="UP001218638">
    <property type="component" value="Chromosome"/>
</dbReference>
<gene>
    <name evidence="9" type="ORF">PXH66_12200</name>
</gene>
<evidence type="ECO:0000256" key="3">
    <source>
        <dbReference type="ARBA" id="ARBA00022741"/>
    </source>
</evidence>
<evidence type="ECO:0000313" key="9">
    <source>
        <dbReference type="EMBL" id="WED63094.1"/>
    </source>
</evidence>
<keyword evidence="10" id="KW-1185">Reference proteome</keyword>
<protein>
    <submittedName>
        <fullName evidence="9">Four-carbon acid sugar kinase family protein</fullName>
    </submittedName>
</protein>
<evidence type="ECO:0000259" key="8">
    <source>
        <dbReference type="Pfam" id="PF17042"/>
    </source>
</evidence>
<feature type="domain" description="Four-carbon acid sugar kinase N-terminal" evidence="7">
    <location>
        <begin position="5"/>
        <end position="139"/>
    </location>
</feature>
<keyword evidence="4 9" id="KW-0418">Kinase</keyword>
<keyword evidence="3" id="KW-0547">Nucleotide-binding</keyword>
<dbReference type="InterPro" id="IPR037051">
    <property type="entry name" value="4-carb_acid_sugar_kinase_N_sf"/>
</dbReference>
<dbReference type="EMBL" id="CP119075">
    <property type="protein sequence ID" value="WED63094.1"/>
    <property type="molecule type" value="Genomic_DNA"/>
</dbReference>
<dbReference type="GO" id="GO:0005524">
    <property type="term" value="F:ATP binding"/>
    <property type="evidence" value="ECO:0007669"/>
    <property type="project" value="UniProtKB-KW"/>
</dbReference>
<evidence type="ECO:0000256" key="1">
    <source>
        <dbReference type="ARBA" id="ARBA00005715"/>
    </source>
</evidence>
<comment type="similarity">
    <text evidence="1">Belongs to the four-carbon acid sugar kinase family.</text>
</comment>
<dbReference type="Pfam" id="PF17042">
    <property type="entry name" value="NBD_C"/>
    <property type="match status" value="1"/>
</dbReference>
<dbReference type="AlphaFoldDB" id="A0AAF0CNY5"/>
<dbReference type="RefSeq" id="WP_330931770.1">
    <property type="nucleotide sequence ID" value="NZ_CP119075.1"/>
</dbReference>
<sequence length="331" mass="34719">MPTRVVIADDFTGAAEIAGIAHRHGHLVKLHATTTVTPAMDADVLVIDTGNRSRSSAEATSVMRALGRSLAEMQPQPVVFQKIDSLLRGHIGLETSALAHALGKTSVLLLPANPSHQRFIRNGEYFVGITKLHESSLAEGRSDSSVLLPIDQATSVPDVASLEDLRRALYRPLPLTHLAGAADAFTVWLGEPVSAPPPASTKLGPTTIIINGSAAVLAPERDQFAQHGIPVIPPETLCCDGNGPAATYVGAHLKNLLPRILPSPDQHLALTGGATAAAVLRHLGLSCFTVSAEHAPGVVTLLPGTTDHGPVTVKPGSYCWPDSFLDAITRP</sequence>
<dbReference type="Pfam" id="PF07005">
    <property type="entry name" value="SBD_N"/>
    <property type="match status" value="1"/>
</dbReference>
<dbReference type="Gene3D" id="3.40.980.20">
    <property type="entry name" value="Four-carbon acid sugar kinase, nucleotide binding domain"/>
    <property type="match status" value="1"/>
</dbReference>
<evidence type="ECO:0000256" key="5">
    <source>
        <dbReference type="ARBA" id="ARBA00022840"/>
    </source>
</evidence>
<name>A0AAF0CNY5_9BACT</name>